<dbReference type="PANTHER" id="PTHR10908">
    <property type="entry name" value="SEROTONIN N-ACETYLTRANSFERASE"/>
    <property type="match status" value="1"/>
</dbReference>
<dbReference type="EMBL" id="CAKXYY010000017">
    <property type="protein sequence ID" value="CAH2354588.1"/>
    <property type="molecule type" value="Genomic_DNA"/>
</dbReference>
<accession>A0A9P0W0I0</accession>
<feature type="compositionally biased region" description="Acidic residues" evidence="3">
    <location>
        <begin position="83"/>
        <end position="97"/>
    </location>
</feature>
<protein>
    <submittedName>
        <fullName evidence="5">Polyamine N-acetyltransferase 1</fullName>
    </submittedName>
</protein>
<dbReference type="AlphaFoldDB" id="A0A9P0W0I0"/>
<dbReference type="GO" id="GO:0005737">
    <property type="term" value="C:cytoplasm"/>
    <property type="evidence" value="ECO:0007669"/>
    <property type="project" value="TreeGrafter"/>
</dbReference>
<organism evidence="5 6">
    <name type="scientific">[Candida] railenensis</name>
    <dbReference type="NCBI Taxonomy" id="45579"/>
    <lineage>
        <taxon>Eukaryota</taxon>
        <taxon>Fungi</taxon>
        <taxon>Dikarya</taxon>
        <taxon>Ascomycota</taxon>
        <taxon>Saccharomycotina</taxon>
        <taxon>Pichiomycetes</taxon>
        <taxon>Debaryomycetaceae</taxon>
        <taxon>Kurtzmaniella</taxon>
    </lineage>
</organism>
<evidence type="ECO:0000256" key="3">
    <source>
        <dbReference type="SAM" id="MobiDB-lite"/>
    </source>
</evidence>
<proteinExistence type="predicted"/>
<dbReference type="PROSITE" id="PS51186">
    <property type="entry name" value="GNAT"/>
    <property type="match status" value="1"/>
</dbReference>
<keyword evidence="1" id="KW-0808">Transferase</keyword>
<dbReference type="PANTHER" id="PTHR10908:SF0">
    <property type="entry name" value="SEROTONIN N-ACETYLTRANSFERASE"/>
    <property type="match status" value="1"/>
</dbReference>
<dbReference type="Proteomes" id="UP000837801">
    <property type="component" value="Unassembled WGS sequence"/>
</dbReference>
<comment type="caution">
    <text evidence="5">The sequence shown here is derived from an EMBL/GenBank/DDBJ whole genome shotgun (WGS) entry which is preliminary data.</text>
</comment>
<evidence type="ECO:0000313" key="6">
    <source>
        <dbReference type="Proteomes" id="UP000837801"/>
    </source>
</evidence>
<evidence type="ECO:0000256" key="2">
    <source>
        <dbReference type="ARBA" id="ARBA00023315"/>
    </source>
</evidence>
<gene>
    <name evidence="5" type="ORF">CLIB1423_17S02520</name>
</gene>
<dbReference type="Pfam" id="PF13673">
    <property type="entry name" value="Acetyltransf_10"/>
    <property type="match status" value="1"/>
</dbReference>
<feature type="domain" description="N-acetyltransferase" evidence="4">
    <location>
        <begin position="83"/>
        <end position="224"/>
    </location>
</feature>
<sequence>MTDFPPNLSIRPLTIEDLDQTLALETRGFPENERCTKEKLEYRLTVCPELCSGLFIRDYTSKYSAINLPEVAASQQKDKKDGEDIEDVNSEDDDDEDIPIKSSVIKETLIAHIIATKIYSSRITSQSMELPSKDDKTAGHIEYSRYIGIHGLVVDPDWQGKNLGTLLMHDYIQKLSNQDLGDKVVIIAHKELIPFYEKIGFNSHGVSECKFGGVEWYDLSIDLIPEEDD</sequence>
<evidence type="ECO:0000256" key="1">
    <source>
        <dbReference type="ARBA" id="ARBA00022679"/>
    </source>
</evidence>
<feature type="region of interest" description="Disordered" evidence="3">
    <location>
        <begin position="73"/>
        <end position="97"/>
    </location>
</feature>
<reference evidence="5" key="1">
    <citation type="submission" date="2022-03" db="EMBL/GenBank/DDBJ databases">
        <authorList>
            <person name="Legras J.-L."/>
            <person name="Devillers H."/>
            <person name="Grondin C."/>
        </authorList>
    </citation>
    <scope>NUCLEOTIDE SEQUENCE</scope>
    <source>
        <strain evidence="5">CLIB 1423</strain>
    </source>
</reference>
<keyword evidence="2" id="KW-0012">Acyltransferase</keyword>
<evidence type="ECO:0000313" key="5">
    <source>
        <dbReference type="EMBL" id="CAH2354588.1"/>
    </source>
</evidence>
<dbReference type="InterPro" id="IPR000182">
    <property type="entry name" value="GNAT_dom"/>
</dbReference>
<dbReference type="Gene3D" id="3.40.630.30">
    <property type="match status" value="1"/>
</dbReference>
<keyword evidence="6" id="KW-1185">Reference proteome</keyword>
<dbReference type="GO" id="GO:0004059">
    <property type="term" value="F:aralkylamine N-acetyltransferase activity"/>
    <property type="evidence" value="ECO:0007669"/>
    <property type="project" value="TreeGrafter"/>
</dbReference>
<dbReference type="OrthoDB" id="30840at2759"/>
<dbReference type="InterPro" id="IPR051635">
    <property type="entry name" value="SNAT-like"/>
</dbReference>
<evidence type="ECO:0000259" key="4">
    <source>
        <dbReference type="PROSITE" id="PS51186"/>
    </source>
</evidence>
<dbReference type="InterPro" id="IPR016181">
    <property type="entry name" value="Acyl_CoA_acyltransferase"/>
</dbReference>
<dbReference type="CDD" id="cd04301">
    <property type="entry name" value="NAT_SF"/>
    <property type="match status" value="1"/>
</dbReference>
<dbReference type="SUPFAM" id="SSF55729">
    <property type="entry name" value="Acyl-CoA N-acyltransferases (Nat)"/>
    <property type="match status" value="1"/>
</dbReference>
<name>A0A9P0W0I0_9ASCO</name>